<dbReference type="SUPFAM" id="SSF53383">
    <property type="entry name" value="PLP-dependent transferases"/>
    <property type="match status" value="1"/>
</dbReference>
<gene>
    <name evidence="9" type="ORF">KGMB01110_11510</name>
</gene>
<dbReference type="InterPro" id="IPR016454">
    <property type="entry name" value="Cysteine_dSase"/>
</dbReference>
<dbReference type="Gene3D" id="3.40.640.10">
    <property type="entry name" value="Type I PLP-dependent aspartate aminotransferase-like (Major domain)"/>
    <property type="match status" value="1"/>
</dbReference>
<dbReference type="PANTHER" id="PTHR43586">
    <property type="entry name" value="CYSTEINE DESULFURASE"/>
    <property type="match status" value="1"/>
</dbReference>
<dbReference type="EC" id="2.8.1.7" evidence="3"/>
<organism evidence="9 10">
    <name type="scientific">Mediterraneibacter butyricigenes</name>
    <dbReference type="NCBI Taxonomy" id="2316025"/>
    <lineage>
        <taxon>Bacteria</taxon>
        <taxon>Bacillati</taxon>
        <taxon>Bacillota</taxon>
        <taxon>Clostridia</taxon>
        <taxon>Lachnospirales</taxon>
        <taxon>Lachnospiraceae</taxon>
        <taxon>Mediterraneibacter</taxon>
    </lineage>
</organism>
<dbReference type="InterPro" id="IPR020578">
    <property type="entry name" value="Aminotrans_V_PyrdxlP_BS"/>
</dbReference>
<dbReference type="PANTHER" id="PTHR43586:SF4">
    <property type="entry name" value="ISOPENICILLIN N EPIMERASE"/>
    <property type="match status" value="1"/>
</dbReference>
<evidence type="ECO:0000256" key="1">
    <source>
        <dbReference type="ARBA" id="ARBA00001933"/>
    </source>
</evidence>
<proteinExistence type="inferred from homology"/>
<dbReference type="PIRSF" id="PIRSF005572">
    <property type="entry name" value="NifS"/>
    <property type="match status" value="1"/>
</dbReference>
<evidence type="ECO:0000256" key="6">
    <source>
        <dbReference type="ARBA" id="ARBA00050776"/>
    </source>
</evidence>
<dbReference type="PROSITE" id="PS00595">
    <property type="entry name" value="AA_TRANSFER_CLASS_5"/>
    <property type="match status" value="1"/>
</dbReference>
<keyword evidence="10" id="KW-1185">Reference proteome</keyword>
<dbReference type="EMBL" id="BHGK01000001">
    <property type="protein sequence ID" value="GCA66715.1"/>
    <property type="molecule type" value="Genomic_DNA"/>
</dbReference>
<dbReference type="Pfam" id="PF00266">
    <property type="entry name" value="Aminotran_5"/>
    <property type="match status" value="1"/>
</dbReference>
<dbReference type="NCBIfam" id="TIGR01977">
    <property type="entry name" value="am_tr_V_EF2568"/>
    <property type="match status" value="1"/>
</dbReference>
<protein>
    <recommendedName>
        <fullName evidence="3">cysteine desulfurase</fullName>
        <ecNumber evidence="3">2.8.1.7</ecNumber>
    </recommendedName>
</protein>
<evidence type="ECO:0000256" key="5">
    <source>
        <dbReference type="ARBA" id="ARBA00022898"/>
    </source>
</evidence>
<name>A0A391P030_9FIRM</name>
<evidence type="ECO:0000259" key="8">
    <source>
        <dbReference type="Pfam" id="PF00266"/>
    </source>
</evidence>
<evidence type="ECO:0000256" key="4">
    <source>
        <dbReference type="ARBA" id="ARBA00022679"/>
    </source>
</evidence>
<reference evidence="10" key="1">
    <citation type="submission" date="2018-09" db="EMBL/GenBank/DDBJ databases">
        <title>Draft Genome Sequence of Mediterraneibacter sp. KCTC 15684.</title>
        <authorList>
            <person name="Kim J.S."/>
            <person name="Han K.I."/>
            <person name="Suh M.K."/>
            <person name="Lee K.C."/>
            <person name="Eom M.K."/>
            <person name="Lee J.H."/>
            <person name="Park S.H."/>
            <person name="Kang S.W."/>
            <person name="Park J.E."/>
            <person name="Oh B.S."/>
            <person name="Yu S.Y."/>
            <person name="Choi S.H."/>
            <person name="Lee D.H."/>
            <person name="Yoon H."/>
            <person name="Kim B."/>
            <person name="Yang S.J."/>
            <person name="Lee J.S."/>
        </authorList>
    </citation>
    <scope>NUCLEOTIDE SEQUENCE [LARGE SCALE GENOMIC DNA]</scope>
    <source>
        <strain evidence="10">KCTC 15684</strain>
    </source>
</reference>
<dbReference type="GO" id="GO:0006534">
    <property type="term" value="P:cysteine metabolic process"/>
    <property type="evidence" value="ECO:0007669"/>
    <property type="project" value="InterPro"/>
</dbReference>
<evidence type="ECO:0000313" key="9">
    <source>
        <dbReference type="EMBL" id="GCA66715.1"/>
    </source>
</evidence>
<accession>A0A391P030</accession>
<dbReference type="GO" id="GO:0030170">
    <property type="term" value="F:pyridoxal phosphate binding"/>
    <property type="evidence" value="ECO:0007669"/>
    <property type="project" value="InterPro"/>
</dbReference>
<dbReference type="AlphaFoldDB" id="A0A391P030"/>
<dbReference type="InterPro" id="IPR010969">
    <property type="entry name" value="Cys_dSase-rel_unknwn_funct"/>
</dbReference>
<comment type="caution">
    <text evidence="9">The sequence shown here is derived from an EMBL/GenBank/DDBJ whole genome shotgun (WGS) entry which is preliminary data.</text>
</comment>
<evidence type="ECO:0000256" key="2">
    <source>
        <dbReference type="ARBA" id="ARBA00010447"/>
    </source>
</evidence>
<dbReference type="InterPro" id="IPR000192">
    <property type="entry name" value="Aminotrans_V_dom"/>
</dbReference>
<dbReference type="InterPro" id="IPR015421">
    <property type="entry name" value="PyrdxlP-dep_Trfase_major"/>
</dbReference>
<evidence type="ECO:0000256" key="7">
    <source>
        <dbReference type="RuleBase" id="RU004504"/>
    </source>
</evidence>
<comment type="cofactor">
    <cofactor evidence="1 7">
        <name>pyridoxal 5'-phosphate</name>
        <dbReference type="ChEBI" id="CHEBI:597326"/>
    </cofactor>
</comment>
<dbReference type="GO" id="GO:0031071">
    <property type="term" value="F:cysteine desulfurase activity"/>
    <property type="evidence" value="ECO:0007669"/>
    <property type="project" value="UniProtKB-EC"/>
</dbReference>
<dbReference type="Proteomes" id="UP000265643">
    <property type="component" value="Unassembled WGS sequence"/>
</dbReference>
<sequence length="394" mass="43156">MKQRMIYMDNAATTLQKPPEVIQAVVWAMESMGNAGRGLGEAALDAARMIYDTRERLCRLFGGENARQIAFTKNSTESLNLAIRGLIRPGDHVVTTVLEHNSVLRPLYERQENGTELTIVGCDENGVLDYEELERSIRPDTRAVICTHGSNLTGNLVDLQKVSAAAKRKNALLIVDASQTAGVFPIDVQQLQIDVLCFTGHKSLLGPQGTGGLYVKPGLEIEPLTRGGSGIETYNPHHPKEMPTALEAGTINGHGISGLNAALKYLEETGIENIRKKEQDLMWQFYEGIREIPGVRIYGYFSDARHATERSGGSFSGKERCPIVTFNLGEYDSGEVSDALLTDYGIATRSGGHCAPLMHEALGTREQGSVRFSFSHYNTEEEVAFAVNAIRELA</sequence>
<evidence type="ECO:0000313" key="10">
    <source>
        <dbReference type="Proteomes" id="UP000265643"/>
    </source>
</evidence>
<feature type="domain" description="Aminotransferase class V" evidence="8">
    <location>
        <begin position="6"/>
        <end position="383"/>
    </location>
</feature>
<keyword evidence="5" id="KW-0663">Pyridoxal phosphate</keyword>
<comment type="catalytic activity">
    <reaction evidence="6">
        <text>(sulfur carrier)-H + L-cysteine = (sulfur carrier)-SH + L-alanine</text>
        <dbReference type="Rhea" id="RHEA:43892"/>
        <dbReference type="Rhea" id="RHEA-COMP:14737"/>
        <dbReference type="Rhea" id="RHEA-COMP:14739"/>
        <dbReference type="ChEBI" id="CHEBI:29917"/>
        <dbReference type="ChEBI" id="CHEBI:35235"/>
        <dbReference type="ChEBI" id="CHEBI:57972"/>
        <dbReference type="ChEBI" id="CHEBI:64428"/>
        <dbReference type="EC" id="2.8.1.7"/>
    </reaction>
</comment>
<dbReference type="InterPro" id="IPR015424">
    <property type="entry name" value="PyrdxlP-dep_Trfase"/>
</dbReference>
<dbReference type="InterPro" id="IPR010970">
    <property type="entry name" value="Cys_dSase_SufS"/>
</dbReference>
<keyword evidence="4" id="KW-0808">Transferase</keyword>
<evidence type="ECO:0000256" key="3">
    <source>
        <dbReference type="ARBA" id="ARBA00012239"/>
    </source>
</evidence>
<dbReference type="CDD" id="cd06453">
    <property type="entry name" value="SufS_like"/>
    <property type="match status" value="1"/>
</dbReference>
<dbReference type="Gene3D" id="3.90.1150.10">
    <property type="entry name" value="Aspartate Aminotransferase, domain 1"/>
    <property type="match status" value="1"/>
</dbReference>
<comment type="similarity">
    <text evidence="2">Belongs to the class-V pyridoxal-phosphate-dependent aminotransferase family. Csd subfamily.</text>
</comment>
<dbReference type="InterPro" id="IPR015422">
    <property type="entry name" value="PyrdxlP-dep_Trfase_small"/>
</dbReference>